<gene>
    <name evidence="3" type="ORF">PG997_005301</name>
</gene>
<dbReference type="PANTHER" id="PTHR47332:SF6">
    <property type="entry name" value="SET DOMAIN-CONTAINING PROTEIN"/>
    <property type="match status" value="1"/>
</dbReference>
<comment type="caution">
    <text evidence="3">The sequence shown here is derived from an EMBL/GenBank/DDBJ whole genome shotgun (WGS) entry which is preliminary data.</text>
</comment>
<proteinExistence type="predicted"/>
<dbReference type="Pfam" id="PF00856">
    <property type="entry name" value="SET"/>
    <property type="match status" value="1"/>
</dbReference>
<dbReference type="SUPFAM" id="SSF82199">
    <property type="entry name" value="SET domain"/>
    <property type="match status" value="1"/>
</dbReference>
<dbReference type="Proteomes" id="UP001433268">
    <property type="component" value="Unassembled WGS sequence"/>
</dbReference>
<evidence type="ECO:0000259" key="2">
    <source>
        <dbReference type="PROSITE" id="PS50280"/>
    </source>
</evidence>
<keyword evidence="1" id="KW-0732">Signal</keyword>
<dbReference type="Gene3D" id="2.170.270.10">
    <property type="entry name" value="SET domain"/>
    <property type="match status" value="1"/>
</dbReference>
<dbReference type="InterPro" id="IPR053185">
    <property type="entry name" value="SET_domain_protein"/>
</dbReference>
<feature type="domain" description="SET" evidence="2">
    <location>
        <begin position="135"/>
        <end position="294"/>
    </location>
</feature>
<dbReference type="EMBL" id="JAQQWN010000004">
    <property type="protein sequence ID" value="KAK8090340.1"/>
    <property type="molecule type" value="Genomic_DNA"/>
</dbReference>
<keyword evidence="3" id="KW-0489">Methyltransferase</keyword>
<feature type="chain" id="PRO_5046773339" evidence="1">
    <location>
        <begin position="17"/>
        <end position="459"/>
    </location>
</feature>
<accession>A0ABR1X4M8</accession>
<dbReference type="SMART" id="SM00317">
    <property type="entry name" value="SET"/>
    <property type="match status" value="1"/>
</dbReference>
<reference evidence="3 4" key="1">
    <citation type="submission" date="2023-01" db="EMBL/GenBank/DDBJ databases">
        <title>Analysis of 21 Apiospora genomes using comparative genomics revels a genus with tremendous synthesis potential of carbohydrate active enzymes and secondary metabolites.</title>
        <authorList>
            <person name="Sorensen T."/>
        </authorList>
    </citation>
    <scope>NUCLEOTIDE SEQUENCE [LARGE SCALE GENOMIC DNA]</scope>
    <source>
        <strain evidence="3 4">CBS 114990</strain>
    </source>
</reference>
<dbReference type="PANTHER" id="PTHR47332">
    <property type="entry name" value="SET DOMAIN-CONTAINING PROTEIN 5"/>
    <property type="match status" value="1"/>
</dbReference>
<organism evidence="3 4">
    <name type="scientific">Apiospora hydei</name>
    <dbReference type="NCBI Taxonomy" id="1337664"/>
    <lineage>
        <taxon>Eukaryota</taxon>
        <taxon>Fungi</taxon>
        <taxon>Dikarya</taxon>
        <taxon>Ascomycota</taxon>
        <taxon>Pezizomycotina</taxon>
        <taxon>Sordariomycetes</taxon>
        <taxon>Xylariomycetidae</taxon>
        <taxon>Amphisphaeriales</taxon>
        <taxon>Apiosporaceae</taxon>
        <taxon>Apiospora</taxon>
    </lineage>
</organism>
<feature type="signal peptide" evidence="1">
    <location>
        <begin position="1"/>
        <end position="16"/>
    </location>
</feature>
<sequence length="459" mass="51651">MGPLHLALLFPALGLAKDPLSHLPDFGSCKSSSLLGSLWGNDAAACSPDGAVGLVVEDSNQTVAKLTPATWRFSKPCMENGKREFCIYSSPDFANGRGIMMLTTPQRAGEVERSRIFTQPEIYASMPNLNAETSDRWRIEAVPGKGMGLIATRDLQVGDHIMSTTPSVMIDYDVFYELESAQIHQMQGEGISYLPERHRNIFLNLSTHDGAEDYNSRVNKIILTNAFDIDNTGVVEKKEEGERESWYTVFPEISRMNHDCRPNADYYFDVETFTHNIHAVRPIMAGEEITVSYIENMCADQIDHHSPVQPRHERLQRLNTSWHFPCSCSLCTQNAHQTAASDARIAQIEELRAQFRDYEPGSQATPAMGELMVSLFQQERLWSSMYEAYTYAALEYNGAGEPWLASKYARLAIEHGLAAGGPKDSDVLAMQALVKDPWAHWSWMLRTKRRMNWVSNVET</sequence>
<dbReference type="PROSITE" id="PS50280">
    <property type="entry name" value="SET"/>
    <property type="match status" value="1"/>
</dbReference>
<keyword evidence="3" id="KW-0808">Transferase</keyword>
<dbReference type="RefSeq" id="XP_066673234.1">
    <property type="nucleotide sequence ID" value="XM_066809616.1"/>
</dbReference>
<dbReference type="InterPro" id="IPR046341">
    <property type="entry name" value="SET_dom_sf"/>
</dbReference>
<evidence type="ECO:0000256" key="1">
    <source>
        <dbReference type="SAM" id="SignalP"/>
    </source>
</evidence>
<dbReference type="InterPro" id="IPR001214">
    <property type="entry name" value="SET_dom"/>
</dbReference>
<dbReference type="GO" id="GO:0032259">
    <property type="term" value="P:methylation"/>
    <property type="evidence" value="ECO:0007669"/>
    <property type="project" value="UniProtKB-KW"/>
</dbReference>
<dbReference type="GeneID" id="92042676"/>
<keyword evidence="4" id="KW-1185">Reference proteome</keyword>
<evidence type="ECO:0000313" key="3">
    <source>
        <dbReference type="EMBL" id="KAK8090340.1"/>
    </source>
</evidence>
<dbReference type="GO" id="GO:0008168">
    <property type="term" value="F:methyltransferase activity"/>
    <property type="evidence" value="ECO:0007669"/>
    <property type="project" value="UniProtKB-KW"/>
</dbReference>
<protein>
    <submittedName>
        <fullName evidence="3">Lysine methyltransferase</fullName>
    </submittedName>
</protein>
<evidence type="ECO:0000313" key="4">
    <source>
        <dbReference type="Proteomes" id="UP001433268"/>
    </source>
</evidence>
<dbReference type="CDD" id="cd20071">
    <property type="entry name" value="SET_SMYD"/>
    <property type="match status" value="1"/>
</dbReference>
<name>A0ABR1X4M8_9PEZI</name>